<evidence type="ECO:0000313" key="2">
    <source>
        <dbReference type="Proteomes" id="UP001501011"/>
    </source>
</evidence>
<dbReference type="Pfam" id="PF03692">
    <property type="entry name" value="CxxCxxCC"/>
    <property type="match status" value="1"/>
</dbReference>
<gene>
    <name evidence="1" type="ORF">GCM10023151_00940</name>
</gene>
<accession>A0ABP8IA79</accession>
<dbReference type="NCBIfam" id="NF003501">
    <property type="entry name" value="PRK05170.1-5"/>
    <property type="match status" value="1"/>
</dbReference>
<dbReference type="PANTHER" id="PTHR37421">
    <property type="entry name" value="UPF0260 PROTEIN YCGN"/>
    <property type="match status" value="1"/>
</dbReference>
<reference evidence="2" key="1">
    <citation type="journal article" date="2019" name="Int. J. Syst. Evol. Microbiol.">
        <title>The Global Catalogue of Microorganisms (GCM) 10K type strain sequencing project: providing services to taxonomists for standard genome sequencing and annotation.</title>
        <authorList>
            <consortium name="The Broad Institute Genomics Platform"/>
            <consortium name="The Broad Institute Genome Sequencing Center for Infectious Disease"/>
            <person name="Wu L."/>
            <person name="Ma J."/>
        </authorList>
    </citation>
    <scope>NUCLEOTIDE SEQUENCE [LARGE SCALE GENOMIC DNA]</scope>
    <source>
        <strain evidence="2">JCM 17728</strain>
    </source>
</reference>
<name>A0ABP8IA79_9GAMM</name>
<dbReference type="PIRSF" id="PIRSF006173">
    <property type="entry name" value="UCP006173"/>
    <property type="match status" value="1"/>
</dbReference>
<dbReference type="InterPro" id="IPR008228">
    <property type="entry name" value="UCP006173"/>
</dbReference>
<dbReference type="Proteomes" id="UP001501011">
    <property type="component" value="Unassembled WGS sequence"/>
</dbReference>
<dbReference type="NCBIfam" id="NF003507">
    <property type="entry name" value="PRK05170.2-5"/>
    <property type="match status" value="1"/>
</dbReference>
<sequence length="172" mass="19894">MKVTQKRKLLVNLKGRQSAAVNTPVDKFWLTTPMHEMSHEQWESLCDGCGKCCRIQFLDDDDTMLMQTDVACGLLDTDTLRCTDYDNRLSKVPDCVQITPETLKDYYWLPRSCSYKVVERGEDLPQWHHLVSGDPDRIHTLGHSLQGKLVSERDVPEEQVEERIIEWIAITD</sequence>
<dbReference type="EMBL" id="BAABFV010000001">
    <property type="protein sequence ID" value="GAA4354667.1"/>
    <property type="molecule type" value="Genomic_DNA"/>
</dbReference>
<comment type="caution">
    <text evidence="1">The sequence shown here is derived from an EMBL/GenBank/DDBJ whole genome shotgun (WGS) entry which is preliminary data.</text>
</comment>
<evidence type="ECO:0000313" key="1">
    <source>
        <dbReference type="EMBL" id="GAA4354667.1"/>
    </source>
</evidence>
<dbReference type="PANTHER" id="PTHR37421:SF1">
    <property type="entry name" value="UPF0260 PROTEIN YCGN"/>
    <property type="match status" value="1"/>
</dbReference>
<organism evidence="1 2">
    <name type="scientific">Kangiella marina</name>
    <dbReference type="NCBI Taxonomy" id="1079178"/>
    <lineage>
        <taxon>Bacteria</taxon>
        <taxon>Pseudomonadati</taxon>
        <taxon>Pseudomonadota</taxon>
        <taxon>Gammaproteobacteria</taxon>
        <taxon>Kangiellales</taxon>
        <taxon>Kangiellaceae</taxon>
        <taxon>Kangiella</taxon>
    </lineage>
</organism>
<protein>
    <submittedName>
        <fullName evidence="1">YcgN family cysteine cluster protein</fullName>
    </submittedName>
</protein>
<proteinExistence type="predicted"/>
<keyword evidence="2" id="KW-1185">Reference proteome</keyword>
<dbReference type="InterPro" id="IPR005358">
    <property type="entry name" value="Puta_zinc/iron-chelating_dom"/>
</dbReference>